<organism evidence="2 3">
    <name type="scientific">Hondaea fermentalgiana</name>
    <dbReference type="NCBI Taxonomy" id="2315210"/>
    <lineage>
        <taxon>Eukaryota</taxon>
        <taxon>Sar</taxon>
        <taxon>Stramenopiles</taxon>
        <taxon>Bigyra</taxon>
        <taxon>Labyrinthulomycetes</taxon>
        <taxon>Thraustochytrida</taxon>
        <taxon>Thraustochytriidae</taxon>
        <taxon>Hondaea</taxon>
    </lineage>
</organism>
<accession>A0A2R5GQQ0</accession>
<proteinExistence type="predicted"/>
<dbReference type="InterPro" id="IPR036249">
    <property type="entry name" value="Thioredoxin-like_sf"/>
</dbReference>
<dbReference type="Gene3D" id="3.40.30.10">
    <property type="entry name" value="Glutaredoxin"/>
    <property type="match status" value="1"/>
</dbReference>
<dbReference type="EMBL" id="BEYU01000147">
    <property type="protein sequence ID" value="GBG33202.1"/>
    <property type="molecule type" value="Genomic_DNA"/>
</dbReference>
<dbReference type="SUPFAM" id="SSF52833">
    <property type="entry name" value="Thioredoxin-like"/>
    <property type="match status" value="1"/>
</dbReference>
<dbReference type="InParanoid" id="A0A2R5GQQ0"/>
<dbReference type="InterPro" id="IPR001853">
    <property type="entry name" value="DSBA-like_thioredoxin_dom"/>
</dbReference>
<dbReference type="AlphaFoldDB" id="A0A2R5GQQ0"/>
<dbReference type="PANTHER" id="PTHR13887">
    <property type="entry name" value="GLUTATHIONE S-TRANSFERASE KAPPA"/>
    <property type="match status" value="1"/>
</dbReference>
<evidence type="ECO:0000313" key="3">
    <source>
        <dbReference type="Proteomes" id="UP000241890"/>
    </source>
</evidence>
<gene>
    <name evidence="2" type="ORF">FCC1311_094262</name>
</gene>
<dbReference type="GO" id="GO:0016491">
    <property type="term" value="F:oxidoreductase activity"/>
    <property type="evidence" value="ECO:0007669"/>
    <property type="project" value="InterPro"/>
</dbReference>
<evidence type="ECO:0000313" key="2">
    <source>
        <dbReference type="EMBL" id="GBG33202.1"/>
    </source>
</evidence>
<dbReference type="PANTHER" id="PTHR13887:SF41">
    <property type="entry name" value="THIOREDOXIN SUPERFAMILY PROTEIN"/>
    <property type="match status" value="1"/>
</dbReference>
<reference evidence="2 3" key="1">
    <citation type="submission" date="2017-12" db="EMBL/GenBank/DDBJ databases">
        <title>Sequencing, de novo assembly and annotation of complete genome of a new Thraustochytrid species, strain FCC1311.</title>
        <authorList>
            <person name="Sedici K."/>
            <person name="Godart F."/>
            <person name="Aiese Cigliano R."/>
            <person name="Sanseverino W."/>
            <person name="Barakat M."/>
            <person name="Ortet P."/>
            <person name="Marechal E."/>
            <person name="Cagnac O."/>
            <person name="Amato A."/>
        </authorList>
    </citation>
    <scope>NUCLEOTIDE SEQUENCE [LARGE SCALE GENOMIC DNA]</scope>
</reference>
<name>A0A2R5GQQ0_9STRA</name>
<dbReference type="Proteomes" id="UP000241890">
    <property type="component" value="Unassembled WGS sequence"/>
</dbReference>
<feature type="domain" description="DSBA-like thioredoxin" evidence="1">
    <location>
        <begin position="19"/>
        <end position="231"/>
    </location>
</feature>
<protein>
    <recommendedName>
        <fullName evidence="1">DSBA-like thioredoxin domain-containing protein</fullName>
    </recommendedName>
</protein>
<sequence>MTDEEETLANGEETFALEIDVVSDYMCPWCYLGMLRLGQALMQLRAEVPEVGFQVRYWPRVLAPDLEGREPLVTKREMYMKRFNGSEEAVNKMQEEFEAMLEPFPEGGYTLDGVAVSTIKAHRLAQWARRESDEQTQWLLNLELFQAYHMFGYNLDDDDVLVRAAKRAGFAEERARAFLVSNDLEEEVRAMASDIRPFLPLSSMYNGGVPHFKVSVGGMELEIPGAQDIEYFVNMFIRMISKAAQAKL</sequence>
<dbReference type="OrthoDB" id="1930760at2759"/>
<comment type="caution">
    <text evidence="2">The sequence shown here is derived from an EMBL/GenBank/DDBJ whole genome shotgun (WGS) entry which is preliminary data.</text>
</comment>
<evidence type="ECO:0000259" key="1">
    <source>
        <dbReference type="Pfam" id="PF01323"/>
    </source>
</evidence>
<keyword evidence="3" id="KW-1185">Reference proteome</keyword>
<dbReference type="Pfam" id="PF01323">
    <property type="entry name" value="DSBA"/>
    <property type="match status" value="1"/>
</dbReference>